<sequence>MEIIPYRPYIDPEFESLIERIHPPRVCIDNDSYQDCTLVKVDSANKHGILLEMVQVLTDLDLVISKSYISSDGGWFMDVFHVTDQLGNKLTDETLLVYIQQALKEVQKSLKIDVKPPHVSTENTALEVTGVDRPGLMSEISAVLCELGCHVSAAVAWTHKTRAACIFYIEDGLNGGPITDPKRLAHIQEQLEIVVEAHHAEGETTSVRLTTPVSGRTHTERRLHQLMYADRDYERCQGCDGGVDHWKGCTRTHAFIESCNEKGYSVVNMRSLDRPKLLFDTVCALTDLQYVVFHAAVSSKGCFADQEYFIRHRDGCTLDTESERQKLTQCLIAAIGRRVSHGLRLDICTQNRMGLLSDMTRAFRENGLSISRAEIGTNGDKTTGSFYVMDASGHEVNQRTIELLKQEIGGSILAVNKSSNRASQASSSSSLTSSSSSLDDRPKFSLGNLLWSHLERLSGNFGLIRS</sequence>
<proteinExistence type="predicted"/>
<reference evidence="1 2" key="1">
    <citation type="journal article" date="2023" name="Science">
        <title>Complex scaffold remodeling in plant triterpene biosynthesis.</title>
        <authorList>
            <person name="De La Pena R."/>
            <person name="Hodgson H."/>
            <person name="Liu J.C."/>
            <person name="Stephenson M.J."/>
            <person name="Martin A.C."/>
            <person name="Owen C."/>
            <person name="Harkess A."/>
            <person name="Leebens-Mack J."/>
            <person name="Jimenez L.E."/>
            <person name="Osbourn A."/>
            <person name="Sattely E.S."/>
        </authorList>
    </citation>
    <scope>NUCLEOTIDE SEQUENCE [LARGE SCALE GENOMIC DNA]</scope>
    <source>
        <strain evidence="2">cv. JPN11</strain>
        <tissue evidence="1">Leaf</tissue>
    </source>
</reference>
<accession>A0ACC1XVC2</accession>
<evidence type="ECO:0000313" key="2">
    <source>
        <dbReference type="Proteomes" id="UP001164539"/>
    </source>
</evidence>
<organism evidence="1 2">
    <name type="scientific">Melia azedarach</name>
    <name type="common">Chinaberry tree</name>
    <dbReference type="NCBI Taxonomy" id="155640"/>
    <lineage>
        <taxon>Eukaryota</taxon>
        <taxon>Viridiplantae</taxon>
        <taxon>Streptophyta</taxon>
        <taxon>Embryophyta</taxon>
        <taxon>Tracheophyta</taxon>
        <taxon>Spermatophyta</taxon>
        <taxon>Magnoliopsida</taxon>
        <taxon>eudicotyledons</taxon>
        <taxon>Gunneridae</taxon>
        <taxon>Pentapetalae</taxon>
        <taxon>rosids</taxon>
        <taxon>malvids</taxon>
        <taxon>Sapindales</taxon>
        <taxon>Meliaceae</taxon>
        <taxon>Melia</taxon>
    </lineage>
</organism>
<comment type="caution">
    <text evidence="1">The sequence shown here is derived from an EMBL/GenBank/DDBJ whole genome shotgun (WGS) entry which is preliminary data.</text>
</comment>
<evidence type="ECO:0000313" key="1">
    <source>
        <dbReference type="EMBL" id="KAJ4714689.1"/>
    </source>
</evidence>
<name>A0ACC1XVC2_MELAZ</name>
<keyword evidence="2" id="KW-1185">Reference proteome</keyword>
<dbReference type="Proteomes" id="UP001164539">
    <property type="component" value="Chromosome 7"/>
</dbReference>
<dbReference type="EMBL" id="CM051400">
    <property type="protein sequence ID" value="KAJ4714689.1"/>
    <property type="molecule type" value="Genomic_DNA"/>
</dbReference>
<protein>
    <submittedName>
        <fullName evidence="1">ACT domain-containing protein</fullName>
    </submittedName>
</protein>
<gene>
    <name evidence="1" type="ORF">OWV82_013139</name>
</gene>